<reference evidence="4" key="1">
    <citation type="submission" date="2021-12" db="EMBL/GenBank/DDBJ databases">
        <authorList>
            <person name="Rodrigo-Torres L."/>
            <person name="Arahal R. D."/>
            <person name="Lucena T."/>
        </authorList>
    </citation>
    <scope>NUCLEOTIDE SEQUENCE</scope>
    <source>
        <strain evidence="4">CECT 8226</strain>
    </source>
</reference>
<dbReference type="RefSeq" id="WP_237485092.1">
    <property type="nucleotide sequence ID" value="NZ_CAKLCM010000002.1"/>
</dbReference>
<evidence type="ECO:0000313" key="4">
    <source>
        <dbReference type="EMBL" id="CAH0526857.1"/>
    </source>
</evidence>
<dbReference type="PANTHER" id="PTHR23088">
    <property type="entry name" value="NITRILASE-RELATED"/>
    <property type="match status" value="1"/>
</dbReference>
<dbReference type="CDD" id="cd07572">
    <property type="entry name" value="nit"/>
    <property type="match status" value="1"/>
</dbReference>
<sequence>MASIEFGIIQMTSGPVPEHNLAFIEQQVKALAEKGVKWILTPENAVVFGNKYDYHQFAEYFADGAMQFSLANIAKQYRVNLILGSFPVRRSDTEVTTTTLVFDENGHCDYQYDKLHMFDVDVADDHKRYRESETFTAGNSISLIPTDFGAIGLSICYDLRFPHLYTTLRAHGANVIVVPAAFTAMTGKAHWEVLLRARAIENQCWIVAANQTGTHPCGRETWGHSMIISPWGEVHASLDTKPGHLAAQLNFNVVDELRHNMPVAKHIRFEQNLR</sequence>
<dbReference type="Pfam" id="PF00795">
    <property type="entry name" value="CN_hydrolase"/>
    <property type="match status" value="1"/>
</dbReference>
<evidence type="ECO:0000256" key="1">
    <source>
        <dbReference type="ARBA" id="ARBA00010613"/>
    </source>
</evidence>
<dbReference type="PANTHER" id="PTHR23088:SF27">
    <property type="entry name" value="DEAMINATED GLUTATHIONE AMIDASE"/>
    <property type="match status" value="1"/>
</dbReference>
<dbReference type="PROSITE" id="PS50263">
    <property type="entry name" value="CN_HYDROLASE"/>
    <property type="match status" value="1"/>
</dbReference>
<accession>A0ABN8DMQ3</accession>
<dbReference type="EC" id="3.5.1.128" evidence="4"/>
<comment type="caution">
    <text evidence="4">The sequence shown here is derived from an EMBL/GenBank/DDBJ whole genome shotgun (WGS) entry which is preliminary data.</text>
</comment>
<dbReference type="EMBL" id="CAKLCM010000002">
    <property type="protein sequence ID" value="CAH0526857.1"/>
    <property type="molecule type" value="Genomic_DNA"/>
</dbReference>
<gene>
    <name evidence="4" type="primary">nit1_2</name>
    <name evidence="4" type="ORF">VHP8226_02233</name>
</gene>
<feature type="domain" description="CN hydrolase" evidence="3">
    <location>
        <begin position="4"/>
        <end position="251"/>
    </location>
</feature>
<dbReference type="PROSITE" id="PS01227">
    <property type="entry name" value="UPF0012"/>
    <property type="match status" value="1"/>
</dbReference>
<dbReference type="InterPro" id="IPR045254">
    <property type="entry name" value="Nit1/2_C-N_Hydrolase"/>
</dbReference>
<keyword evidence="2 4" id="KW-0378">Hydrolase</keyword>
<keyword evidence="5" id="KW-1185">Reference proteome</keyword>
<dbReference type="InterPro" id="IPR001110">
    <property type="entry name" value="UPF0012_CS"/>
</dbReference>
<dbReference type="GO" id="GO:0110050">
    <property type="term" value="F:deaminated glutathione amidase activity"/>
    <property type="evidence" value="ECO:0007669"/>
    <property type="project" value="UniProtKB-EC"/>
</dbReference>
<evidence type="ECO:0000256" key="2">
    <source>
        <dbReference type="ARBA" id="ARBA00022801"/>
    </source>
</evidence>
<dbReference type="InterPro" id="IPR003010">
    <property type="entry name" value="C-N_Hydrolase"/>
</dbReference>
<protein>
    <submittedName>
        <fullName evidence="4">Deaminated glutathione amidase</fullName>
        <ecNumber evidence="4">3.5.1.128</ecNumber>
    </submittedName>
</protein>
<dbReference type="InterPro" id="IPR036526">
    <property type="entry name" value="C-N_Hydrolase_sf"/>
</dbReference>
<comment type="similarity">
    <text evidence="1">Belongs to the carbon-nitrogen hydrolase superfamily. NIT1/NIT2 family.</text>
</comment>
<proteinExistence type="inferred from homology"/>
<organism evidence="4 5">
    <name type="scientific">Vibrio hippocampi</name>
    <dbReference type="NCBI Taxonomy" id="654686"/>
    <lineage>
        <taxon>Bacteria</taxon>
        <taxon>Pseudomonadati</taxon>
        <taxon>Pseudomonadota</taxon>
        <taxon>Gammaproteobacteria</taxon>
        <taxon>Vibrionales</taxon>
        <taxon>Vibrionaceae</taxon>
        <taxon>Vibrio</taxon>
    </lineage>
</organism>
<name>A0ABN8DMQ3_9VIBR</name>
<dbReference type="Gene3D" id="3.60.110.10">
    <property type="entry name" value="Carbon-nitrogen hydrolase"/>
    <property type="match status" value="1"/>
</dbReference>
<evidence type="ECO:0000313" key="5">
    <source>
        <dbReference type="Proteomes" id="UP000838160"/>
    </source>
</evidence>
<evidence type="ECO:0000259" key="3">
    <source>
        <dbReference type="PROSITE" id="PS50263"/>
    </source>
</evidence>
<dbReference type="SUPFAM" id="SSF56317">
    <property type="entry name" value="Carbon-nitrogen hydrolase"/>
    <property type="match status" value="1"/>
</dbReference>
<dbReference type="Proteomes" id="UP000838160">
    <property type="component" value="Unassembled WGS sequence"/>
</dbReference>